<evidence type="ECO:0000313" key="1">
    <source>
        <dbReference type="EMBL" id="MBE1509303.1"/>
    </source>
</evidence>
<gene>
    <name evidence="1" type="ORF">H4W29_006550</name>
</gene>
<reference evidence="1 2" key="1">
    <citation type="submission" date="2020-10" db="EMBL/GenBank/DDBJ databases">
        <title>Sequencing the genomes of 1000 actinobacteria strains.</title>
        <authorList>
            <person name="Klenk H.-P."/>
        </authorList>
    </citation>
    <scope>NUCLEOTIDE SEQUENCE [LARGE SCALE GENOMIC DNA]</scope>
    <source>
        <strain evidence="1 2">DSM 7307</strain>
    </source>
</reference>
<evidence type="ECO:0000313" key="2">
    <source>
        <dbReference type="Proteomes" id="UP000620262"/>
    </source>
</evidence>
<organism evidence="1 2">
    <name type="scientific">Rhizobium viscosum</name>
    <name type="common">Arthrobacter viscosus</name>
    <dbReference type="NCBI Taxonomy" id="1673"/>
    <lineage>
        <taxon>Bacteria</taxon>
        <taxon>Pseudomonadati</taxon>
        <taxon>Pseudomonadota</taxon>
        <taxon>Alphaproteobacteria</taxon>
        <taxon>Hyphomicrobiales</taxon>
        <taxon>Rhizobiaceae</taxon>
        <taxon>Rhizobium/Agrobacterium group</taxon>
        <taxon>Rhizobium</taxon>
    </lineage>
</organism>
<name>A0ABR9J1Y5_RHIVS</name>
<keyword evidence="2" id="KW-1185">Reference proteome</keyword>
<comment type="caution">
    <text evidence="1">The sequence shown here is derived from an EMBL/GenBank/DDBJ whole genome shotgun (WGS) entry which is preliminary data.</text>
</comment>
<protein>
    <submittedName>
        <fullName evidence="1">Uncharacterized protein</fullName>
    </submittedName>
</protein>
<dbReference type="Proteomes" id="UP000620262">
    <property type="component" value="Unassembled WGS sequence"/>
</dbReference>
<dbReference type="RefSeq" id="WP_192732914.1">
    <property type="nucleotide sequence ID" value="NZ_BAAAVL010000015.1"/>
</dbReference>
<accession>A0ABR9J1Y5</accession>
<proteinExistence type="predicted"/>
<dbReference type="EMBL" id="JADBEC010000003">
    <property type="protein sequence ID" value="MBE1509303.1"/>
    <property type="molecule type" value="Genomic_DNA"/>
</dbReference>
<sequence>MSNVVTFPRRNLRSQRPFYVGSARQVEGRIAILETIAKITVRDSAFTPYEQAALLAKLRTAIRAECVAHKLSPEEQFETMRYAERLLDDILESVNQ</sequence>